<accession>A0A3I2BDA5</accession>
<dbReference type="AlphaFoldDB" id="A0A3I2BDA5"/>
<dbReference type="Proteomes" id="UP000885336">
    <property type="component" value="Unassembled WGS sequence"/>
</dbReference>
<sequence>MSQNWMRHFELQLVGENGQGIQLSDFKVTFTIDWFNISSASRVGTFKIYNLSADTVNRITGQEFSKVRLIAGYDGIAPEVAASDVGIAREVDADTVGQSDGRNYGLIFSGEIRYSVTGKDSPIDSYVLIQAADTDLAFATSITNQTLAAGYTTEDMFRLLMKDFEAKGATVGRTPVFPPTVFPRGRVLFGMTRHLMDNVAAQCGATWQFVDGQLNMLPEGEYMHDAIVLNSATGLIGMPQQTIGNGVNVRALINPNIRVNGLIQLDQASIYKTVLPNNDIAKAAGRYFDETIDGNSNVTLPVSKQMTASIATDGVYVVKGIMYTGDTRGQAWYMDMMCEARGAADLRSASSLQREVG</sequence>
<comment type="caution">
    <text evidence="1">The sequence shown here is derived from an EMBL/GenBank/DDBJ whole genome shotgun (WGS) entry which is preliminary data.</text>
</comment>
<organism evidence="1">
    <name type="scientific">Salmonella enterica</name>
    <name type="common">Salmonella choleraesuis</name>
    <dbReference type="NCBI Taxonomy" id="28901"/>
    <lineage>
        <taxon>Bacteria</taxon>
        <taxon>Pseudomonadati</taxon>
        <taxon>Pseudomonadota</taxon>
        <taxon>Gammaproteobacteria</taxon>
        <taxon>Enterobacterales</taxon>
        <taxon>Enterobacteriaceae</taxon>
        <taxon>Salmonella</taxon>
    </lineage>
</organism>
<dbReference type="EMBL" id="RNKS01000051">
    <property type="protein sequence ID" value="MGD30929.1"/>
    <property type="molecule type" value="Genomic_DNA"/>
</dbReference>
<evidence type="ECO:0000313" key="1">
    <source>
        <dbReference type="EMBL" id="MGD30929.1"/>
    </source>
</evidence>
<evidence type="ECO:0008006" key="2">
    <source>
        <dbReference type="Google" id="ProtNLM"/>
    </source>
</evidence>
<protein>
    <recommendedName>
        <fullName evidence="2">Bacteriophage protein</fullName>
    </recommendedName>
</protein>
<proteinExistence type="predicted"/>
<gene>
    <name evidence="1" type="ORF">EE393_18600</name>
</gene>
<name>A0A3I2BDA5_SALER</name>
<reference evidence="1" key="1">
    <citation type="submission" date="2018-11" db="EMBL/GenBank/DDBJ databases">
        <authorList>
            <consortium name="PulseNet: The National Subtyping Network for Foodborne Disease Surveillance"/>
            <person name="Tarr C.L."/>
            <person name="Trees E."/>
            <person name="Katz L.S."/>
            <person name="Carleton-Romer H.A."/>
            <person name="Stroika S."/>
            <person name="Kucerova Z."/>
            <person name="Roache K.F."/>
            <person name="Sabol A.L."/>
            <person name="Besser J."/>
            <person name="Gerner-Smidt P."/>
        </authorList>
    </citation>
    <scope>NUCLEOTIDE SEQUENCE [LARGE SCALE GENOMIC DNA]</scope>
    <source>
        <strain evidence="1">PNUSAS058450</strain>
    </source>
</reference>